<dbReference type="Pfam" id="PF13302">
    <property type="entry name" value="Acetyltransf_3"/>
    <property type="match status" value="1"/>
</dbReference>
<dbReference type="PROSITE" id="PS51186">
    <property type="entry name" value="GNAT"/>
    <property type="match status" value="1"/>
</dbReference>
<feature type="domain" description="N-acetyltransferase" evidence="1">
    <location>
        <begin position="24"/>
        <end position="175"/>
    </location>
</feature>
<keyword evidence="3" id="KW-1185">Reference proteome</keyword>
<dbReference type="Gene3D" id="3.40.630.30">
    <property type="match status" value="1"/>
</dbReference>
<protein>
    <submittedName>
        <fullName evidence="2">GNAT family protein</fullName>
    </submittedName>
</protein>
<dbReference type="PANTHER" id="PTHR43441">
    <property type="entry name" value="RIBOSOMAL-PROTEIN-SERINE ACETYLTRANSFERASE"/>
    <property type="match status" value="1"/>
</dbReference>
<reference evidence="3" key="1">
    <citation type="journal article" date="2019" name="Int. J. Syst. Evol. Microbiol.">
        <title>The Global Catalogue of Microorganisms (GCM) 10K type strain sequencing project: providing services to taxonomists for standard genome sequencing and annotation.</title>
        <authorList>
            <consortium name="The Broad Institute Genomics Platform"/>
            <consortium name="The Broad Institute Genome Sequencing Center for Infectious Disease"/>
            <person name="Wu L."/>
            <person name="Ma J."/>
        </authorList>
    </citation>
    <scope>NUCLEOTIDE SEQUENCE [LARGE SCALE GENOMIC DNA]</scope>
    <source>
        <strain evidence="3">JCM 32226</strain>
    </source>
</reference>
<dbReference type="EMBL" id="BAABFC010000001">
    <property type="protein sequence ID" value="GAA4492196.1"/>
    <property type="molecule type" value="Genomic_DNA"/>
</dbReference>
<evidence type="ECO:0000259" key="1">
    <source>
        <dbReference type="PROSITE" id="PS51186"/>
    </source>
</evidence>
<dbReference type="RefSeq" id="WP_345008818.1">
    <property type="nucleotide sequence ID" value="NZ_BAABFC010000001.1"/>
</dbReference>
<gene>
    <name evidence="2" type="ORF">GCM10023095_00220</name>
</gene>
<dbReference type="SUPFAM" id="SSF55729">
    <property type="entry name" value="Acyl-CoA N-acyltransferases (Nat)"/>
    <property type="match status" value="1"/>
</dbReference>
<evidence type="ECO:0000313" key="2">
    <source>
        <dbReference type="EMBL" id="GAA4492196.1"/>
    </source>
</evidence>
<dbReference type="PANTHER" id="PTHR43441:SF11">
    <property type="entry name" value="RIBOSOMAL-PROTEIN-SERINE ACETYLTRANSFERASE"/>
    <property type="match status" value="1"/>
</dbReference>
<dbReference type="InterPro" id="IPR051908">
    <property type="entry name" value="Ribosomal_N-acetyltransferase"/>
</dbReference>
<name>A0ABP8PW49_9GAMM</name>
<evidence type="ECO:0000313" key="3">
    <source>
        <dbReference type="Proteomes" id="UP001501321"/>
    </source>
</evidence>
<dbReference type="InterPro" id="IPR000182">
    <property type="entry name" value="GNAT_dom"/>
</dbReference>
<dbReference type="Proteomes" id="UP001501321">
    <property type="component" value="Unassembled WGS sequence"/>
</dbReference>
<proteinExistence type="predicted"/>
<accession>A0ABP8PW49</accession>
<comment type="caution">
    <text evidence="2">The sequence shown here is derived from an EMBL/GenBank/DDBJ whole genome shotgun (WGS) entry which is preliminary data.</text>
</comment>
<dbReference type="InterPro" id="IPR016181">
    <property type="entry name" value="Acyl_CoA_acyltransferase"/>
</dbReference>
<organism evidence="2 3">
    <name type="scientific">Pseudaeromonas paramecii</name>
    <dbReference type="NCBI Taxonomy" id="2138166"/>
    <lineage>
        <taxon>Bacteria</taxon>
        <taxon>Pseudomonadati</taxon>
        <taxon>Pseudomonadota</taxon>
        <taxon>Gammaproteobacteria</taxon>
        <taxon>Aeromonadales</taxon>
        <taxon>Aeromonadaceae</taxon>
        <taxon>Pseudaeromonas</taxon>
    </lineage>
</organism>
<sequence length="178" mass="19898">MLIHTLNDSLSLHFLKQEDAGALLTLCQAEGSSLSAWLPWVAELNSLEACERYIQEAQLQFAQQRALLLGVCWQGQLVGLAGFNGLVRSLGRGRIGYWLATPYRGRGIMTMVVTYLIRQGLEEMGLQRLEVHTHCDNEPSRALCERLGLVLHSSREPGLVCYRAEAGRWRAPDLPPAR</sequence>